<gene>
    <name evidence="4" type="ORF">FSP39_013224</name>
</gene>
<sequence length="1297" mass="146814">MPEPSRVTFADQVETEGDVTQPVTLPPPIYLTECIDPALELGEDFGLDPADAYYLPLEEDEEEGRDVFGVEDVVLERIKADISRNLQRTESESSLSTVTGEEEEEAGQHVKQSDRYTLVPYGIQPKATYTHGKKNADIMGLVYNGKNRMFVILDGKGLTSWRRDITLDARIQRVLMYPKYEYRLISYIIYARKYDCYFALGKDFSLKVLNRDFLEICSVSADLRSVLFMLFNPAGDELITGGVGGTKIWEFKQDSSIAFTELKQLANYRLKHKRDLKDVGGSWVKRVDLDHTLQHLYCCSDTDLYIYDLSSTGKLLFKYDRAHNMSITGCCYSQFAKCLATCSVDTEVKIWSLQGTIAPVHTFRGHSRAVTSLIMHPDTSSIIITASMDGSVRMWSLVTMEPLYSNVISSDGVLWMGLTDDNMLYCSTVRAITLWSINQFYSFYAVARTHLTKLSLASCEGKTTRVVAEGEDSSVRLFSRQNQKNLTTVLPPPNISPLEKIVSVCYSREFDVVFVLINTREIWVYTTRTDPSCRVAVWNVHELQSPYLTTKKGKDKDDPLGGWSTSLQGGLSHRATENGLGNELTADCHSLCILNSTASMWTDEGFCCPIRHTYLLMGLEDGRILFMDPVVAGKKHMEFKAYKDAIKEMKHDVAHESLITLCMLKSLAFIQIWSLPHLALQHEIYCAVDLTCYARLGGLFLTGHFNGQVNTHKLELAEDWGILKAKGEPKVEEVVKEVKPEQREHYADVVALDSSATMKIFCSCSSNGVTRIWDENRLLLTEIFLDESLSAACFLNEMADLIVGFKNHIFFIPHTKESPILEDPSVMYEGGVFLPEPVTMENYLVPFPNIEFSKDFLEGNVDLEPEESSDESTDTESQFTPAPSDIYRSPLDSPDSLSKVDLLLDSSINKHDLRKQMKATMGLLRKRVQEARREKAERKNRILRRRMRFLGLLKKSPKKKQVTIEDQDSDTEREEEEEEQLKFDMPRFGESPGPTPPPTPPSQPATPEPVPVHEEPEPEKPVHKDDDYKPPEGPLQSMSIIVPETKQETVKEAEKPSAKMEVPEMELPRRSRYGLANIKVDVKSLMKEQKKKIVKPPRRKDPSPARSDHTHSKAPEENQLLTAEELARKNAEEERRLERMKKQMLKERKFPKRGDKPTRAQMLAEQKRQEELKKQHPYGIAPDIKLNLDKKDKPKQNGDQPDQPMIRYDDMGAFEDDIWNDTPDTGVSKSGLMGTKLDLPPKKPLPGKGKLTIIQPPSRPQSRAQGGLTTPVGTEGPIVVPTPTLDLEIGKKEEVDK</sequence>
<dbReference type="InterPro" id="IPR015943">
    <property type="entry name" value="WD40/YVTN_repeat-like_dom_sf"/>
</dbReference>
<evidence type="ECO:0000313" key="4">
    <source>
        <dbReference type="EMBL" id="KAK3102698.1"/>
    </source>
</evidence>
<dbReference type="InterPro" id="IPR036322">
    <property type="entry name" value="WD40_repeat_dom_sf"/>
</dbReference>
<reference evidence="4" key="1">
    <citation type="submission" date="2019-08" db="EMBL/GenBank/DDBJ databases">
        <title>The improved chromosome-level genome for the pearl oyster Pinctada fucata martensii using PacBio sequencing and Hi-C.</title>
        <authorList>
            <person name="Zheng Z."/>
        </authorList>
    </citation>
    <scope>NUCLEOTIDE SEQUENCE</scope>
    <source>
        <strain evidence="4">ZZ-2019</strain>
        <tissue evidence="4">Adductor muscle</tissue>
    </source>
</reference>
<dbReference type="InterPro" id="IPR001680">
    <property type="entry name" value="WD40_rpt"/>
</dbReference>
<dbReference type="SMART" id="SM00320">
    <property type="entry name" value="WD40"/>
    <property type="match status" value="5"/>
</dbReference>
<comment type="caution">
    <text evidence="4">The sequence shown here is derived from an EMBL/GenBank/DDBJ whole genome shotgun (WGS) entry which is preliminary data.</text>
</comment>
<dbReference type="SUPFAM" id="SSF50978">
    <property type="entry name" value="WD40 repeat-like"/>
    <property type="match status" value="2"/>
</dbReference>
<name>A0AA88YD81_PINIB</name>
<keyword evidence="5" id="KW-1185">Reference proteome</keyword>
<feature type="compositionally biased region" description="Basic and acidic residues" evidence="3">
    <location>
        <begin position="1288"/>
        <end position="1297"/>
    </location>
</feature>
<evidence type="ECO:0000256" key="3">
    <source>
        <dbReference type="SAM" id="MobiDB-lite"/>
    </source>
</evidence>
<feature type="region of interest" description="Disordered" evidence="3">
    <location>
        <begin position="1084"/>
        <end position="1297"/>
    </location>
</feature>
<feature type="compositionally biased region" description="Basic residues" evidence="3">
    <location>
        <begin position="1089"/>
        <end position="1098"/>
    </location>
</feature>
<feature type="compositionally biased region" description="Basic and acidic residues" evidence="3">
    <location>
        <begin position="1165"/>
        <end position="1174"/>
    </location>
</feature>
<feature type="compositionally biased region" description="Basic and acidic residues" evidence="3">
    <location>
        <begin position="1011"/>
        <end position="1030"/>
    </location>
</feature>
<dbReference type="PROSITE" id="PS50082">
    <property type="entry name" value="WD_REPEATS_2"/>
    <property type="match status" value="2"/>
</dbReference>
<feature type="compositionally biased region" description="Basic and acidic residues" evidence="3">
    <location>
        <begin position="1099"/>
        <end position="1116"/>
    </location>
</feature>
<feature type="region of interest" description="Disordered" evidence="3">
    <location>
        <begin position="89"/>
        <end position="111"/>
    </location>
</feature>
<feature type="region of interest" description="Disordered" evidence="3">
    <location>
        <begin position="954"/>
        <end position="1066"/>
    </location>
</feature>
<dbReference type="Gene3D" id="2.130.10.10">
    <property type="entry name" value="YVTN repeat-like/Quinoprotein amine dehydrogenase"/>
    <property type="match status" value="2"/>
</dbReference>
<feature type="repeat" description="WD" evidence="1">
    <location>
        <begin position="363"/>
        <end position="405"/>
    </location>
</feature>
<feature type="compositionally biased region" description="Basic and acidic residues" evidence="3">
    <location>
        <begin position="1045"/>
        <end position="1066"/>
    </location>
</feature>
<dbReference type="PANTHER" id="PTHR45532:SF3">
    <property type="match status" value="1"/>
</dbReference>
<feature type="compositionally biased region" description="Basic and acidic residues" evidence="3">
    <location>
        <begin position="1125"/>
        <end position="1158"/>
    </location>
</feature>
<protein>
    <submittedName>
        <fullName evidence="4">Uncharacterized protein</fullName>
    </submittedName>
</protein>
<feature type="region of interest" description="Disordered" evidence="3">
    <location>
        <begin position="864"/>
        <end position="891"/>
    </location>
</feature>
<accession>A0AA88YD81</accession>
<dbReference type="PANTHER" id="PTHR45532">
    <property type="entry name" value="WD REPEAT-CONTAINING PROTEIN 97"/>
    <property type="match status" value="1"/>
</dbReference>
<dbReference type="Pfam" id="PF00400">
    <property type="entry name" value="WD40"/>
    <property type="match status" value="3"/>
</dbReference>
<dbReference type="PROSITE" id="PS50294">
    <property type="entry name" value="WD_REPEATS_REGION"/>
    <property type="match status" value="1"/>
</dbReference>
<feature type="repeat" description="WD" evidence="1">
    <location>
        <begin position="320"/>
        <end position="354"/>
    </location>
</feature>
<keyword evidence="1" id="KW-0853">WD repeat</keyword>
<organism evidence="4 5">
    <name type="scientific">Pinctada imbricata</name>
    <name type="common">Atlantic pearl-oyster</name>
    <name type="synonym">Pinctada martensii</name>
    <dbReference type="NCBI Taxonomy" id="66713"/>
    <lineage>
        <taxon>Eukaryota</taxon>
        <taxon>Metazoa</taxon>
        <taxon>Spiralia</taxon>
        <taxon>Lophotrochozoa</taxon>
        <taxon>Mollusca</taxon>
        <taxon>Bivalvia</taxon>
        <taxon>Autobranchia</taxon>
        <taxon>Pteriomorphia</taxon>
        <taxon>Pterioida</taxon>
        <taxon>Pterioidea</taxon>
        <taxon>Pteriidae</taxon>
        <taxon>Pinctada</taxon>
    </lineage>
</organism>
<feature type="coiled-coil region" evidence="2">
    <location>
        <begin position="914"/>
        <end position="946"/>
    </location>
</feature>
<feature type="compositionally biased region" description="Polar residues" evidence="3">
    <location>
        <begin position="1260"/>
        <end position="1272"/>
    </location>
</feature>
<evidence type="ECO:0000256" key="1">
    <source>
        <dbReference type="PROSITE-ProRule" id="PRU00221"/>
    </source>
</evidence>
<feature type="region of interest" description="Disordered" evidence="3">
    <location>
        <begin position="1"/>
        <end position="24"/>
    </location>
</feature>
<feature type="compositionally biased region" description="Acidic residues" evidence="3">
    <location>
        <begin position="965"/>
        <end position="979"/>
    </location>
</feature>
<evidence type="ECO:0000256" key="2">
    <source>
        <dbReference type="SAM" id="Coils"/>
    </source>
</evidence>
<feature type="compositionally biased region" description="Basic and acidic residues" evidence="3">
    <location>
        <begin position="1186"/>
        <end position="1196"/>
    </location>
</feature>
<dbReference type="Proteomes" id="UP001186944">
    <property type="component" value="Unassembled WGS sequence"/>
</dbReference>
<feature type="compositionally biased region" description="Pro residues" evidence="3">
    <location>
        <begin position="993"/>
        <end position="1010"/>
    </location>
</feature>
<keyword evidence="2" id="KW-0175">Coiled coil</keyword>
<feature type="compositionally biased region" description="Acidic residues" evidence="3">
    <location>
        <begin position="864"/>
        <end position="874"/>
    </location>
</feature>
<dbReference type="EMBL" id="VSWD01000005">
    <property type="protein sequence ID" value="KAK3102698.1"/>
    <property type="molecule type" value="Genomic_DNA"/>
</dbReference>
<evidence type="ECO:0000313" key="5">
    <source>
        <dbReference type="Proteomes" id="UP001186944"/>
    </source>
</evidence>
<proteinExistence type="predicted"/>